<evidence type="ECO:0000313" key="1">
    <source>
        <dbReference type="EMBL" id="KAF6374265.1"/>
    </source>
</evidence>
<evidence type="ECO:0000313" key="2">
    <source>
        <dbReference type="Proteomes" id="UP000558488"/>
    </source>
</evidence>
<reference evidence="1 2" key="1">
    <citation type="journal article" date="2020" name="Nature">
        <title>Six reference-quality genomes reveal evolution of bat adaptations.</title>
        <authorList>
            <person name="Jebb D."/>
            <person name="Huang Z."/>
            <person name="Pippel M."/>
            <person name="Hughes G.M."/>
            <person name="Lavrichenko K."/>
            <person name="Devanna P."/>
            <person name="Winkler S."/>
            <person name="Jermiin L.S."/>
            <person name="Skirmuntt E.C."/>
            <person name="Katzourakis A."/>
            <person name="Burkitt-Gray L."/>
            <person name="Ray D.A."/>
            <person name="Sullivan K.A.M."/>
            <person name="Roscito J.G."/>
            <person name="Kirilenko B.M."/>
            <person name="Davalos L.M."/>
            <person name="Corthals A.P."/>
            <person name="Power M.L."/>
            <person name="Jones G."/>
            <person name="Ransome R.D."/>
            <person name="Dechmann D.K.N."/>
            <person name="Locatelli A.G."/>
            <person name="Puechmaille S.J."/>
            <person name="Fedrigo O."/>
            <person name="Jarvis E.D."/>
            <person name="Hiller M."/>
            <person name="Vernes S.C."/>
            <person name="Myers E.W."/>
            <person name="Teeling E.C."/>
        </authorList>
    </citation>
    <scope>NUCLEOTIDE SEQUENCE [LARGE SCALE GENOMIC DNA]</scope>
    <source>
        <strain evidence="1">MPipKuh1</strain>
        <tissue evidence="1">Flight muscle</tissue>
    </source>
</reference>
<keyword evidence="2" id="KW-1185">Reference proteome</keyword>
<dbReference type="AlphaFoldDB" id="A0A7J7ZJQ3"/>
<organism evidence="1 2">
    <name type="scientific">Pipistrellus kuhlii</name>
    <name type="common">Kuhl's pipistrelle</name>
    <dbReference type="NCBI Taxonomy" id="59472"/>
    <lineage>
        <taxon>Eukaryota</taxon>
        <taxon>Metazoa</taxon>
        <taxon>Chordata</taxon>
        <taxon>Craniata</taxon>
        <taxon>Vertebrata</taxon>
        <taxon>Euteleostomi</taxon>
        <taxon>Mammalia</taxon>
        <taxon>Eutheria</taxon>
        <taxon>Laurasiatheria</taxon>
        <taxon>Chiroptera</taxon>
        <taxon>Yangochiroptera</taxon>
        <taxon>Vespertilionidae</taxon>
        <taxon>Pipistrellus</taxon>
    </lineage>
</organism>
<protein>
    <submittedName>
        <fullName evidence="1">Uncharacterized protein</fullName>
    </submittedName>
</protein>
<dbReference type="Proteomes" id="UP000558488">
    <property type="component" value="Unassembled WGS sequence"/>
</dbReference>
<sequence length="122" mass="13485">MTFKVSAHPLNLGASVKISMPADGNLLFQWPGLCLVAVTIQENFNEKVFCLFVCVLFFFEEGEKWSVGVHIGKKISVIHTMLERSMFGCFLRVSLSLFCVQTQTSPSGLVFSPATTVMGNVF</sequence>
<dbReference type="EMBL" id="JACAGB010000003">
    <property type="protein sequence ID" value="KAF6374265.1"/>
    <property type="molecule type" value="Genomic_DNA"/>
</dbReference>
<gene>
    <name evidence="1" type="ORF">mPipKuh1_009488</name>
</gene>
<accession>A0A7J7ZJQ3</accession>
<proteinExistence type="predicted"/>
<comment type="caution">
    <text evidence="1">The sequence shown here is derived from an EMBL/GenBank/DDBJ whole genome shotgun (WGS) entry which is preliminary data.</text>
</comment>
<name>A0A7J7ZJQ3_PIPKU</name>